<dbReference type="AlphaFoldDB" id="A0AAN5A0Y1"/>
<proteinExistence type="predicted"/>
<protein>
    <submittedName>
        <fullName evidence="1">Uncharacterized protein</fullName>
    </submittedName>
</protein>
<keyword evidence="3" id="KW-1185">Reference proteome</keyword>
<dbReference type="Proteomes" id="UP000634647">
    <property type="component" value="Unassembled WGS sequence"/>
</dbReference>
<evidence type="ECO:0000313" key="3">
    <source>
        <dbReference type="Proteomes" id="UP000199541"/>
    </source>
</evidence>
<dbReference type="Proteomes" id="UP000199541">
    <property type="component" value="Unassembled WGS sequence"/>
</dbReference>
<dbReference type="EMBL" id="BNAB01000024">
    <property type="protein sequence ID" value="GHE05469.1"/>
    <property type="molecule type" value="Genomic_DNA"/>
</dbReference>
<comment type="caution">
    <text evidence="1">The sequence shown here is derived from an EMBL/GenBank/DDBJ whole genome shotgun (WGS) entry which is preliminary data.</text>
</comment>
<reference evidence="1" key="3">
    <citation type="submission" date="2023-06" db="EMBL/GenBank/DDBJ databases">
        <authorList>
            <person name="Sun Q."/>
            <person name="Zhou Y."/>
        </authorList>
    </citation>
    <scope>NUCLEOTIDE SEQUENCE</scope>
    <source>
        <strain evidence="1">CGMCC 1.10859</strain>
    </source>
</reference>
<organism evidence="1 4">
    <name type="scientific">Allgaiera indica</name>
    <dbReference type="NCBI Taxonomy" id="765699"/>
    <lineage>
        <taxon>Bacteria</taxon>
        <taxon>Pseudomonadati</taxon>
        <taxon>Pseudomonadota</taxon>
        <taxon>Alphaproteobacteria</taxon>
        <taxon>Rhodobacterales</taxon>
        <taxon>Paracoccaceae</taxon>
        <taxon>Allgaiera</taxon>
    </lineage>
</organism>
<reference evidence="1" key="1">
    <citation type="journal article" date="2014" name="Int. J. Syst. Evol. Microbiol.">
        <title>Complete genome sequence of Corynebacterium casei LMG S-19264T (=DSM 44701T), isolated from a smear-ripened cheese.</title>
        <authorList>
            <consortium name="US DOE Joint Genome Institute (JGI-PGF)"/>
            <person name="Walter F."/>
            <person name="Albersmeier A."/>
            <person name="Kalinowski J."/>
            <person name="Ruckert C."/>
        </authorList>
    </citation>
    <scope>NUCLEOTIDE SEQUENCE</scope>
    <source>
        <strain evidence="1">CGMCC 1.10859</strain>
    </source>
</reference>
<gene>
    <name evidence="1" type="ORF">GCM10008024_36420</name>
    <name evidence="2" type="ORF">SAMN05444006_1263</name>
</gene>
<accession>A0AAN5A0Y1</accession>
<sequence>MLEACREVAERNGLAVDDKGLSNIDLRWGFEVAFRVSIPLSDGRTLDPEQLRFEALAEAFGLSPGDFGREFSTGRETFRITGIDPRRPKYPVSAERVPDRQGFKFTAEQVAVLLQPRMKDVTPRG</sequence>
<evidence type="ECO:0000313" key="1">
    <source>
        <dbReference type="EMBL" id="GHE05469.1"/>
    </source>
</evidence>
<evidence type="ECO:0000313" key="2">
    <source>
        <dbReference type="EMBL" id="SDX71416.1"/>
    </source>
</evidence>
<reference evidence="2 3" key="2">
    <citation type="submission" date="2016-10" db="EMBL/GenBank/DDBJ databases">
        <authorList>
            <person name="Varghese N."/>
            <person name="Submissions S."/>
        </authorList>
    </citation>
    <scope>NUCLEOTIDE SEQUENCE [LARGE SCALE GENOMIC DNA]</scope>
    <source>
        <strain evidence="2 3">DSM 24802</strain>
    </source>
</reference>
<evidence type="ECO:0000313" key="4">
    <source>
        <dbReference type="Proteomes" id="UP000634647"/>
    </source>
</evidence>
<dbReference type="EMBL" id="FNOB01000026">
    <property type="protein sequence ID" value="SDX71416.1"/>
    <property type="molecule type" value="Genomic_DNA"/>
</dbReference>
<name>A0AAN5A0Y1_9RHOB</name>